<organism evidence="3">
    <name type="scientific">Salpingoeca rosetta (strain ATCC 50818 / BSB-021)</name>
    <dbReference type="NCBI Taxonomy" id="946362"/>
    <lineage>
        <taxon>Eukaryota</taxon>
        <taxon>Choanoflagellata</taxon>
        <taxon>Craspedida</taxon>
        <taxon>Salpingoecidae</taxon>
        <taxon>Salpingoeca</taxon>
    </lineage>
</organism>
<dbReference type="eggNOG" id="KOG3784">
    <property type="taxonomic scope" value="Eukaryota"/>
</dbReference>
<evidence type="ECO:0000313" key="2">
    <source>
        <dbReference type="EMBL" id="EGD83192.1"/>
    </source>
</evidence>
<gene>
    <name evidence="2" type="ORF">PTSG_12085</name>
</gene>
<proteinExistence type="predicted"/>
<dbReference type="GO" id="GO:0006886">
    <property type="term" value="P:intracellular protein transport"/>
    <property type="evidence" value="ECO:0007669"/>
    <property type="project" value="TreeGrafter"/>
</dbReference>
<reference evidence="2" key="1">
    <citation type="submission" date="2009-08" db="EMBL/GenBank/DDBJ databases">
        <title>Annotation of Salpingoeca rosetta.</title>
        <authorList>
            <consortium name="The Broad Institute Genome Sequencing Platform"/>
            <person name="Russ C."/>
            <person name="Cuomo C."/>
            <person name="Burger G."/>
            <person name="Gray M.W."/>
            <person name="Holland P.W.H."/>
            <person name="King N."/>
            <person name="Lang F.B.F."/>
            <person name="Roger A.J."/>
            <person name="Ruiz-Trillo I."/>
            <person name="Young S.K."/>
            <person name="Zeng Q."/>
            <person name="Gargeya S."/>
            <person name="Alvarado L."/>
            <person name="Berlin A."/>
            <person name="Chapman S.B."/>
            <person name="Chen Z."/>
            <person name="Freedman E."/>
            <person name="Gellesch M."/>
            <person name="Goldberg J."/>
            <person name="Griggs A."/>
            <person name="Gujja S."/>
            <person name="Heilman E."/>
            <person name="Heiman D."/>
            <person name="Howarth C."/>
            <person name="Mehta T."/>
            <person name="Neiman D."/>
            <person name="Pearson M."/>
            <person name="Roberts A."/>
            <person name="Saif S."/>
            <person name="Shea T."/>
            <person name="Shenoy N."/>
            <person name="Sisk P."/>
            <person name="Stolte C."/>
            <person name="Sykes S."/>
            <person name="White J."/>
            <person name="Yandava C."/>
            <person name="Haas B."/>
            <person name="Nusbaum C."/>
            <person name="Birren B."/>
        </authorList>
    </citation>
    <scope>NUCLEOTIDE SEQUENCE [LARGE SCALE GENOMIC DNA]</scope>
    <source>
        <strain evidence="2">ATCC 50818</strain>
    </source>
</reference>
<keyword evidence="3" id="KW-1185">Reference proteome</keyword>
<dbReference type="InterPro" id="IPR011993">
    <property type="entry name" value="PH-like_dom_sf"/>
</dbReference>
<dbReference type="PANTHER" id="PTHR12431:SF14">
    <property type="entry name" value="LD15323P"/>
    <property type="match status" value="1"/>
</dbReference>
<accession>F2U5H6</accession>
<dbReference type="GeneID" id="16076136"/>
<dbReference type="Pfam" id="PF18116">
    <property type="entry name" value="SNX17_FERM_C"/>
    <property type="match status" value="1"/>
</dbReference>
<dbReference type="AlphaFoldDB" id="F2U5H6"/>
<dbReference type="GO" id="GO:0005769">
    <property type="term" value="C:early endosome"/>
    <property type="evidence" value="ECO:0007669"/>
    <property type="project" value="TreeGrafter"/>
</dbReference>
<dbReference type="Proteomes" id="UP000007799">
    <property type="component" value="Unassembled WGS sequence"/>
</dbReference>
<dbReference type="GO" id="GO:0035091">
    <property type="term" value="F:phosphatidylinositol binding"/>
    <property type="evidence" value="ECO:0007669"/>
    <property type="project" value="InterPro"/>
</dbReference>
<sequence>MHISVGGVEELTEVKPKRNVTERYVSYKIHINGTYHCSARYSQLAQLHEKLKREFGAGCLDKFPPKNFFYLKPDECHDRRFMLQKWLQKIAQQPRIVKGNTFQTFLLNAQKEVQKAEESWVQLEVYLVNGKKVSVDIMNIDQTDDVLETVRASRVHAFKCCSHCAGTPCYQNTTTSDITPTHTQNTHTHIRTPPPPPHTHTHTHVATILSHACAPRLRGLQTIAEMKNGHINPTDEDAEKLQDLRAQRDRKAFIELARKQPGYGYAFFGEVKCNWPENDSMVTVSLGSVPPAPACMRLHDKVSGEDRDFLVRRMRCWRTYSTEDGVELEFEYLVSTDDNGDMKMKWIKLVSEATIHLAMCLQFLVEEMLRINKGDSIRTPKDREGIFKPRRQTNAPPDLSFLTSDNEPQQQEIRVVLSDLLKCVQADEEAEEEVDDFALTDTARAQVERGLDLADDTDDPTANFAAMVGLE</sequence>
<dbReference type="Gene3D" id="2.30.29.30">
    <property type="entry name" value="Pleckstrin-homology domain (PH domain)/Phosphotyrosine-binding domain (PTB)"/>
    <property type="match status" value="1"/>
</dbReference>
<dbReference type="GO" id="GO:0032456">
    <property type="term" value="P:endocytic recycling"/>
    <property type="evidence" value="ECO:0007669"/>
    <property type="project" value="TreeGrafter"/>
</dbReference>
<protein>
    <recommendedName>
        <fullName evidence="1">PX domain-containing protein</fullName>
    </recommendedName>
</protein>
<dbReference type="InterPro" id="IPR001683">
    <property type="entry name" value="PX_dom"/>
</dbReference>
<dbReference type="InParanoid" id="F2U5H6"/>
<dbReference type="Gene3D" id="3.30.1520.10">
    <property type="entry name" value="Phox-like domain"/>
    <property type="match status" value="1"/>
</dbReference>
<name>F2U5H6_SALR5</name>
<evidence type="ECO:0000313" key="3">
    <source>
        <dbReference type="Proteomes" id="UP000007799"/>
    </source>
</evidence>
<dbReference type="SMART" id="SM00312">
    <property type="entry name" value="PX"/>
    <property type="match status" value="1"/>
</dbReference>
<dbReference type="KEGG" id="sre:PTSG_12085"/>
<dbReference type="InterPro" id="IPR040842">
    <property type="entry name" value="SNX17/31_FERM"/>
</dbReference>
<dbReference type="OMA" id="RRHCVGV"/>
<dbReference type="PANTHER" id="PTHR12431">
    <property type="entry name" value="SORTING NEXIN 17 AND 27"/>
    <property type="match status" value="1"/>
</dbReference>
<dbReference type="OrthoDB" id="5772781at2759"/>
<dbReference type="STRING" id="946362.F2U5H6"/>
<dbReference type="Pfam" id="PF00787">
    <property type="entry name" value="PX"/>
    <property type="match status" value="1"/>
</dbReference>
<dbReference type="EMBL" id="GL832962">
    <property type="protein sequence ID" value="EGD83192.1"/>
    <property type="molecule type" value="Genomic_DNA"/>
</dbReference>
<dbReference type="FunCoup" id="F2U5H6">
    <property type="interactions" value="873"/>
</dbReference>
<dbReference type="InterPro" id="IPR036871">
    <property type="entry name" value="PX_dom_sf"/>
</dbReference>
<feature type="domain" description="PX" evidence="1">
    <location>
        <begin position="1"/>
        <end position="113"/>
    </location>
</feature>
<evidence type="ECO:0000259" key="1">
    <source>
        <dbReference type="PROSITE" id="PS50195"/>
    </source>
</evidence>
<dbReference type="RefSeq" id="XP_004995556.1">
    <property type="nucleotide sequence ID" value="XM_004995499.1"/>
</dbReference>
<dbReference type="Gene3D" id="1.20.80.60">
    <property type="match status" value="1"/>
</dbReference>
<dbReference type="PROSITE" id="PS50195">
    <property type="entry name" value="PX"/>
    <property type="match status" value="1"/>
</dbReference>
<dbReference type="SUPFAM" id="SSF64268">
    <property type="entry name" value="PX domain"/>
    <property type="match status" value="1"/>
</dbReference>